<dbReference type="RefSeq" id="WP_211427843.1">
    <property type="nucleotide sequence ID" value="NZ_CP072648.1"/>
</dbReference>
<protein>
    <submittedName>
        <fullName evidence="3">Peptidyl-prolyl cis-trans isomerase</fullName>
    </submittedName>
</protein>
<keyword evidence="1" id="KW-0697">Rotamase</keyword>
<evidence type="ECO:0000313" key="4">
    <source>
        <dbReference type="Proteomes" id="UP000676506"/>
    </source>
</evidence>
<dbReference type="Gene3D" id="1.10.4030.10">
    <property type="entry name" value="Porin chaperone SurA, peptide-binding domain"/>
    <property type="match status" value="1"/>
</dbReference>
<reference evidence="3 4" key="1">
    <citation type="submission" date="2021-03" db="EMBL/GenBank/DDBJ databases">
        <title>Genomic and phenotypic characterization of Chloracidobacterium isolates provides evidence for multiple species.</title>
        <authorList>
            <person name="Saini M.K."/>
            <person name="Costas A.M.G."/>
            <person name="Tank M."/>
            <person name="Bryant D.A."/>
        </authorList>
    </citation>
    <scope>NUCLEOTIDE SEQUENCE [LARGE SCALE GENOMIC DNA]</scope>
    <source>
        <strain evidence="3 4">BV2-C</strain>
    </source>
</reference>
<name>A0ABX8B5Q9_9BACT</name>
<dbReference type="PROSITE" id="PS50198">
    <property type="entry name" value="PPIC_PPIASE_2"/>
    <property type="match status" value="1"/>
</dbReference>
<dbReference type="Gene3D" id="3.10.50.40">
    <property type="match status" value="1"/>
</dbReference>
<keyword evidence="1 3" id="KW-0413">Isomerase</keyword>
<dbReference type="EMBL" id="CP072648">
    <property type="protein sequence ID" value="QUW01951.1"/>
    <property type="molecule type" value="Genomic_DNA"/>
</dbReference>
<dbReference type="InterPro" id="IPR000297">
    <property type="entry name" value="PPIase_PpiC"/>
</dbReference>
<evidence type="ECO:0000259" key="2">
    <source>
        <dbReference type="PROSITE" id="PS50198"/>
    </source>
</evidence>
<dbReference type="Proteomes" id="UP000676506">
    <property type="component" value="Chromosome 1"/>
</dbReference>
<dbReference type="InterPro" id="IPR046357">
    <property type="entry name" value="PPIase_dom_sf"/>
</dbReference>
<keyword evidence="4" id="KW-1185">Reference proteome</keyword>
<dbReference type="PANTHER" id="PTHR47245:SF2">
    <property type="entry name" value="PEPTIDYL-PROLYL CIS-TRANS ISOMERASE HP_0175-RELATED"/>
    <property type="match status" value="1"/>
</dbReference>
<feature type="domain" description="PpiC" evidence="2">
    <location>
        <begin position="197"/>
        <end position="296"/>
    </location>
</feature>
<dbReference type="PANTHER" id="PTHR47245">
    <property type="entry name" value="PEPTIDYLPROLYL ISOMERASE"/>
    <property type="match status" value="1"/>
</dbReference>
<dbReference type="Pfam" id="PF13145">
    <property type="entry name" value="Rotamase_2"/>
    <property type="match status" value="1"/>
</dbReference>
<dbReference type="Pfam" id="PF13624">
    <property type="entry name" value="SurA_N_3"/>
    <property type="match status" value="1"/>
</dbReference>
<gene>
    <name evidence="3" type="ORF">J8C06_06100</name>
</gene>
<dbReference type="InterPro" id="IPR050245">
    <property type="entry name" value="PrsA_foldase"/>
</dbReference>
<dbReference type="GO" id="GO:0016853">
    <property type="term" value="F:isomerase activity"/>
    <property type="evidence" value="ECO:0007669"/>
    <property type="project" value="UniProtKB-KW"/>
</dbReference>
<proteinExistence type="predicted"/>
<dbReference type="InterPro" id="IPR027304">
    <property type="entry name" value="Trigger_fact/SurA_dom_sf"/>
</dbReference>
<evidence type="ECO:0000256" key="1">
    <source>
        <dbReference type="PROSITE-ProRule" id="PRU00278"/>
    </source>
</evidence>
<accession>A0ABX8B5Q9</accession>
<dbReference type="SUPFAM" id="SSF54534">
    <property type="entry name" value="FKBP-like"/>
    <property type="match status" value="1"/>
</dbReference>
<dbReference type="SUPFAM" id="SSF109998">
    <property type="entry name" value="Triger factor/SurA peptide-binding domain-like"/>
    <property type="match status" value="1"/>
</dbReference>
<organism evidence="3 4">
    <name type="scientific">Chloracidobacterium validum</name>
    <dbReference type="NCBI Taxonomy" id="2821543"/>
    <lineage>
        <taxon>Bacteria</taxon>
        <taxon>Pseudomonadati</taxon>
        <taxon>Acidobacteriota</taxon>
        <taxon>Terriglobia</taxon>
        <taxon>Terriglobales</taxon>
        <taxon>Acidobacteriaceae</taxon>
        <taxon>Chloracidobacterium</taxon>
    </lineage>
</organism>
<evidence type="ECO:0000313" key="3">
    <source>
        <dbReference type="EMBL" id="QUW01951.1"/>
    </source>
</evidence>
<sequence>MKVLSLLRGLTASVTLLVGVSFFPGPAINQAVLVFAQEAVVIDETLASVNKELITRSMLRRAENALRRDLQEQFPNDPAKQEEVFARLQPRLLVSLIDERLIAQRAEEMGVMPEIEAQINATILELCKQNNLENLDACRAAMERQGLTMEDIRSSYRGQFMRQAVYGQDVYSVLVEQITNREAEEYYRAHATDFTEAGEIEISEIYIAFTPELQAAAEARARQAYSELKAGKPFADVAQAFSDEKRASRATGGKLPPYKDDQLAEEFKAELDKLKPGEMTPILKLEKAYQILRLDARRPPQVKPFSEVRELVKRMIAQQRADAKIKAYLRDLRAKALIRLADPYRNVLVEAEKADESEPSAQPRKDS</sequence>